<proteinExistence type="predicted"/>
<keyword evidence="1" id="KW-0812">Transmembrane</keyword>
<keyword evidence="1" id="KW-1133">Transmembrane helix</keyword>
<dbReference type="EMBL" id="CP107027">
    <property type="protein sequence ID" value="UYG97421.1"/>
    <property type="molecule type" value="Genomic_DNA"/>
</dbReference>
<evidence type="ECO:0000256" key="1">
    <source>
        <dbReference type="SAM" id="Phobius"/>
    </source>
</evidence>
<organism evidence="2 3">
    <name type="scientific">Cytobacillus firmus</name>
    <name type="common">Bacillus firmus</name>
    <dbReference type="NCBI Taxonomy" id="1399"/>
    <lineage>
        <taxon>Bacteria</taxon>
        <taxon>Bacillati</taxon>
        <taxon>Bacillota</taxon>
        <taxon>Bacilli</taxon>
        <taxon>Bacillales</taxon>
        <taxon>Bacillaceae</taxon>
        <taxon>Cytobacillus</taxon>
    </lineage>
</organism>
<name>A0AA46P5B1_CYTFI</name>
<evidence type="ECO:0000313" key="2">
    <source>
        <dbReference type="EMBL" id="UYG97421.1"/>
    </source>
</evidence>
<feature type="transmembrane region" description="Helical" evidence="1">
    <location>
        <begin position="16"/>
        <end position="33"/>
    </location>
</feature>
<protein>
    <submittedName>
        <fullName evidence="2">Uncharacterized protein</fullName>
    </submittedName>
</protein>
<accession>A0AA46P5B1</accession>
<evidence type="ECO:0000313" key="3">
    <source>
        <dbReference type="Proteomes" id="UP001163104"/>
    </source>
</evidence>
<gene>
    <name evidence="2" type="ORF">OD459_10555</name>
</gene>
<reference evidence="2" key="1">
    <citation type="submission" date="2022-10" db="EMBL/GenBank/DDBJ databases">
        <title>Mechanism of multi-heavy metal repair in Cytobacillus Firmus M7.</title>
        <authorList>
            <person name="Li X."/>
            <person name="Yu C."/>
        </authorList>
    </citation>
    <scope>NUCLEOTIDE SEQUENCE</scope>
    <source>
        <strain evidence="2">M7</strain>
    </source>
</reference>
<feature type="transmembrane region" description="Helical" evidence="1">
    <location>
        <begin position="39"/>
        <end position="60"/>
    </location>
</feature>
<keyword evidence="1" id="KW-0472">Membrane</keyword>
<dbReference type="Proteomes" id="UP001163104">
    <property type="component" value="Chromosome"/>
</dbReference>
<sequence length="75" mass="8382">MILSNKNHSILDKWRAKYGAIVIAFSCLLSLISSWGKNWILTGVLGLGVLLCGAIGFFDIRRARTDFKQKLQGEK</sequence>
<dbReference type="AlphaFoldDB" id="A0AA46P5B1"/>